<evidence type="ECO:0000313" key="3">
    <source>
        <dbReference type="Proteomes" id="UP001596045"/>
    </source>
</evidence>
<keyword evidence="1" id="KW-0812">Transmembrane</keyword>
<feature type="transmembrane region" description="Helical" evidence="1">
    <location>
        <begin position="116"/>
        <end position="137"/>
    </location>
</feature>
<protein>
    <submittedName>
        <fullName evidence="2">Uncharacterized protein</fullName>
    </submittedName>
</protein>
<dbReference type="Proteomes" id="UP001596045">
    <property type="component" value="Unassembled WGS sequence"/>
</dbReference>
<dbReference type="EMBL" id="JBHSMT010000012">
    <property type="protein sequence ID" value="MFC5473741.1"/>
    <property type="molecule type" value="Genomic_DNA"/>
</dbReference>
<proteinExistence type="predicted"/>
<dbReference type="RefSeq" id="WP_378996497.1">
    <property type="nucleotide sequence ID" value="NZ_JBHSMT010000012.1"/>
</dbReference>
<keyword evidence="1" id="KW-1133">Transmembrane helix</keyword>
<evidence type="ECO:0000313" key="2">
    <source>
        <dbReference type="EMBL" id="MFC5473741.1"/>
    </source>
</evidence>
<organism evidence="2 3">
    <name type="scientific">Paraherbaspirillum soli</name>
    <dbReference type="NCBI Taxonomy" id="631222"/>
    <lineage>
        <taxon>Bacteria</taxon>
        <taxon>Pseudomonadati</taxon>
        <taxon>Pseudomonadota</taxon>
        <taxon>Betaproteobacteria</taxon>
        <taxon>Burkholderiales</taxon>
        <taxon>Oxalobacteraceae</taxon>
        <taxon>Paraherbaspirillum</taxon>
    </lineage>
</organism>
<keyword evidence="3" id="KW-1185">Reference proteome</keyword>
<reference evidence="3" key="1">
    <citation type="journal article" date="2019" name="Int. J. Syst. Evol. Microbiol.">
        <title>The Global Catalogue of Microorganisms (GCM) 10K type strain sequencing project: providing services to taxonomists for standard genome sequencing and annotation.</title>
        <authorList>
            <consortium name="The Broad Institute Genomics Platform"/>
            <consortium name="The Broad Institute Genome Sequencing Center for Infectious Disease"/>
            <person name="Wu L."/>
            <person name="Ma J."/>
        </authorList>
    </citation>
    <scope>NUCLEOTIDE SEQUENCE [LARGE SCALE GENOMIC DNA]</scope>
    <source>
        <strain evidence="3">JCM 17066</strain>
    </source>
</reference>
<keyword evidence="1" id="KW-0472">Membrane</keyword>
<feature type="transmembrane region" description="Helical" evidence="1">
    <location>
        <begin position="85"/>
        <end position="110"/>
    </location>
</feature>
<feature type="transmembrane region" description="Helical" evidence="1">
    <location>
        <begin position="7"/>
        <end position="31"/>
    </location>
</feature>
<gene>
    <name evidence="2" type="ORF">ACFPM8_07190</name>
</gene>
<name>A0ABW0M858_9BURK</name>
<comment type="caution">
    <text evidence="2">The sequence shown here is derived from an EMBL/GenBank/DDBJ whole genome shotgun (WGS) entry which is preliminary data.</text>
</comment>
<accession>A0ABW0M858</accession>
<sequence>MQLSPNRFLIAGAALSGVAALAHLGCIFFGASWYRFLGAGEPMAQMASTGHWYPAAVTSAIVVVLLIWALYALSGAGVIRKLPLLRVALCTITAIYLLRGLAFVLLMPIFPGNSLLFWLVSSGICLAFGIVHFAGMCKAWAHL</sequence>
<feature type="transmembrane region" description="Helical" evidence="1">
    <location>
        <begin position="51"/>
        <end position="73"/>
    </location>
</feature>
<evidence type="ECO:0000256" key="1">
    <source>
        <dbReference type="SAM" id="Phobius"/>
    </source>
</evidence>